<keyword evidence="4 7" id="KW-0812">Transmembrane</keyword>
<evidence type="ECO:0000256" key="5">
    <source>
        <dbReference type="ARBA" id="ARBA00022989"/>
    </source>
</evidence>
<feature type="transmembrane region" description="Helical" evidence="7">
    <location>
        <begin position="172"/>
        <end position="192"/>
    </location>
</feature>
<protein>
    <submittedName>
        <fullName evidence="9">MFS transporter</fullName>
    </submittedName>
</protein>
<organism evidence="9 10">
    <name type="scientific">Pedobacter helvus</name>
    <dbReference type="NCBI Taxonomy" id="2563444"/>
    <lineage>
        <taxon>Bacteria</taxon>
        <taxon>Pseudomonadati</taxon>
        <taxon>Bacteroidota</taxon>
        <taxon>Sphingobacteriia</taxon>
        <taxon>Sphingobacteriales</taxon>
        <taxon>Sphingobacteriaceae</taxon>
        <taxon>Pedobacter</taxon>
    </lineage>
</organism>
<dbReference type="PANTHER" id="PTHR23517">
    <property type="entry name" value="RESISTANCE PROTEIN MDTM, PUTATIVE-RELATED-RELATED"/>
    <property type="match status" value="1"/>
</dbReference>
<sequence length="400" mass="44469">MFANILNAYQTSFSGLSRQTWTLSVVILINRCGFMAVPFMGLYVTQALHRPESDAGIIISLFGLGSILGAAAGGKLTDVFGYRPVQILASLIGGVFFLLFAVVKDFTWLCALAVVISFFSEAFRPANYAAIASYAAKGTETRSYSLNRLATNIGWAFGISMGGIIASYNYTLLFLVEGSVSVLVAIVIFLSLPSKKVQRKTAQEKKEMNVRKPWNDMPFVKFLILSAMFTTCFFMMFRVVPVFYKEVWHLDESLIGIILGLNGVVIALMEMVMISKIENKRSPIFYIVLGVVIVCFSFAVLMLPKFFPIVLAIVSILLFTFGEMFSLPFFNTFVVKRSNEYNRGIYAAGYTLSWSVAQVVGPTSGFYIAEKFGYQTLWIAITALLLLCAYFFSKLQLAED</sequence>
<feature type="transmembrane region" description="Helical" evidence="7">
    <location>
        <begin position="80"/>
        <end position="100"/>
    </location>
</feature>
<feature type="transmembrane region" description="Helical" evidence="7">
    <location>
        <begin position="253"/>
        <end position="272"/>
    </location>
</feature>
<feature type="transmembrane region" description="Helical" evidence="7">
    <location>
        <begin position="106"/>
        <end position="124"/>
    </location>
</feature>
<evidence type="ECO:0000313" key="10">
    <source>
        <dbReference type="Proteomes" id="UP001517367"/>
    </source>
</evidence>
<evidence type="ECO:0000256" key="3">
    <source>
        <dbReference type="ARBA" id="ARBA00022475"/>
    </source>
</evidence>
<feature type="transmembrane region" description="Helical" evidence="7">
    <location>
        <begin position="219"/>
        <end position="241"/>
    </location>
</feature>
<dbReference type="InterPro" id="IPR020846">
    <property type="entry name" value="MFS_dom"/>
</dbReference>
<feature type="transmembrane region" description="Helical" evidence="7">
    <location>
        <begin position="21"/>
        <end position="43"/>
    </location>
</feature>
<dbReference type="EMBL" id="SRMP02000005">
    <property type="protein sequence ID" value="MFN0290718.1"/>
    <property type="molecule type" value="Genomic_DNA"/>
</dbReference>
<feature type="domain" description="Major facilitator superfamily (MFS) profile" evidence="8">
    <location>
        <begin position="1"/>
        <end position="400"/>
    </location>
</feature>
<keyword evidence="5 7" id="KW-1133">Transmembrane helix</keyword>
<comment type="caution">
    <text evidence="9">The sequence shown here is derived from an EMBL/GenBank/DDBJ whole genome shotgun (WGS) entry which is preliminary data.</text>
</comment>
<dbReference type="SUPFAM" id="SSF103473">
    <property type="entry name" value="MFS general substrate transporter"/>
    <property type="match status" value="1"/>
</dbReference>
<feature type="transmembrane region" description="Helical" evidence="7">
    <location>
        <begin position="55"/>
        <end position="73"/>
    </location>
</feature>
<dbReference type="PANTHER" id="PTHR23517:SF2">
    <property type="entry name" value="MULTIDRUG RESISTANCE PROTEIN MDTH"/>
    <property type="match status" value="1"/>
</dbReference>
<keyword evidence="3" id="KW-1003">Cell membrane</keyword>
<dbReference type="InterPro" id="IPR050171">
    <property type="entry name" value="MFS_Transporters"/>
</dbReference>
<dbReference type="Proteomes" id="UP001517367">
    <property type="component" value="Unassembled WGS sequence"/>
</dbReference>
<evidence type="ECO:0000256" key="1">
    <source>
        <dbReference type="ARBA" id="ARBA00004651"/>
    </source>
</evidence>
<feature type="transmembrane region" description="Helical" evidence="7">
    <location>
        <begin position="375"/>
        <end position="392"/>
    </location>
</feature>
<accession>A0ABW9JHQ7</accession>
<name>A0ABW9JHQ7_9SPHI</name>
<keyword evidence="6 7" id="KW-0472">Membrane</keyword>
<feature type="transmembrane region" description="Helical" evidence="7">
    <location>
        <begin position="345"/>
        <end position="369"/>
    </location>
</feature>
<dbReference type="InterPro" id="IPR011701">
    <property type="entry name" value="MFS"/>
</dbReference>
<evidence type="ECO:0000256" key="7">
    <source>
        <dbReference type="SAM" id="Phobius"/>
    </source>
</evidence>
<comment type="subcellular location">
    <subcellularLocation>
        <location evidence="1">Cell membrane</location>
        <topology evidence="1">Multi-pass membrane protein</topology>
    </subcellularLocation>
</comment>
<feature type="transmembrane region" description="Helical" evidence="7">
    <location>
        <begin position="145"/>
        <end position="166"/>
    </location>
</feature>
<dbReference type="RefSeq" id="WP_138729939.1">
    <property type="nucleotide sequence ID" value="NZ_SRMP02000005.1"/>
</dbReference>
<evidence type="ECO:0000313" key="9">
    <source>
        <dbReference type="EMBL" id="MFN0290718.1"/>
    </source>
</evidence>
<evidence type="ECO:0000256" key="4">
    <source>
        <dbReference type="ARBA" id="ARBA00022692"/>
    </source>
</evidence>
<dbReference type="PROSITE" id="PS50850">
    <property type="entry name" value="MFS"/>
    <property type="match status" value="1"/>
</dbReference>
<dbReference type="Pfam" id="PF07690">
    <property type="entry name" value="MFS_1"/>
    <property type="match status" value="1"/>
</dbReference>
<keyword evidence="2" id="KW-0813">Transport</keyword>
<dbReference type="InterPro" id="IPR036259">
    <property type="entry name" value="MFS_trans_sf"/>
</dbReference>
<dbReference type="Gene3D" id="1.20.1250.20">
    <property type="entry name" value="MFS general substrate transporter like domains"/>
    <property type="match status" value="1"/>
</dbReference>
<evidence type="ECO:0000259" key="8">
    <source>
        <dbReference type="PROSITE" id="PS50850"/>
    </source>
</evidence>
<feature type="transmembrane region" description="Helical" evidence="7">
    <location>
        <begin position="309"/>
        <end position="333"/>
    </location>
</feature>
<keyword evidence="10" id="KW-1185">Reference proteome</keyword>
<proteinExistence type="predicted"/>
<reference evidence="9 10" key="1">
    <citation type="submission" date="2024-12" db="EMBL/GenBank/DDBJ databases">
        <authorList>
            <person name="Hu S."/>
        </authorList>
    </citation>
    <scope>NUCLEOTIDE SEQUENCE [LARGE SCALE GENOMIC DNA]</scope>
    <source>
        <strain evidence="9 10">P-25</strain>
    </source>
</reference>
<feature type="transmembrane region" description="Helical" evidence="7">
    <location>
        <begin position="284"/>
        <end position="303"/>
    </location>
</feature>
<evidence type="ECO:0000256" key="2">
    <source>
        <dbReference type="ARBA" id="ARBA00022448"/>
    </source>
</evidence>
<evidence type="ECO:0000256" key="6">
    <source>
        <dbReference type="ARBA" id="ARBA00023136"/>
    </source>
</evidence>
<gene>
    <name evidence="9" type="ORF">E5L68_004915</name>
</gene>